<keyword evidence="3" id="KW-0732">Signal</keyword>
<keyword evidence="5" id="KW-1185">Reference proteome</keyword>
<protein>
    <submittedName>
        <fullName evidence="4">Uncharacterized protein</fullName>
    </submittedName>
</protein>
<dbReference type="PANTHER" id="PTHR16861:SF4">
    <property type="entry name" value="SH3 DOMAIN PROTEIN (AFU_ORTHOLOGUE AFUA_1G13610)"/>
    <property type="match status" value="1"/>
</dbReference>
<dbReference type="RefSeq" id="XP_035321144.1">
    <property type="nucleotide sequence ID" value="XM_035469449.1"/>
</dbReference>
<sequence length="389" mass="40403">MGSSLRLTLLILSALVSATPYPKDALHDAGYSYLQLRDCDSYCGADNQLCCSGGSVCTTLSGDIATCVGSGGRAITTTWTETRTYTSTMMTDWDPAPEPTAGVDCVPKNTLQEACGSICCAGWQTCAYQGQCSAKPGYEAPSTVVVTSDGKTTTRYSAPYRVTGTTTVVTSGVPDEAPGTATATDTATSTGGDAGQATSTGDAFGVNGGGASNSGLSGGEIAGIVIGSLAGAALILLIMFCCIARGLWGVIFGGGKKKQSNDSQSYFSSGYSSRRQHSGWFGGLFGRGGGDSGRTSEKRHSGGGKWLGLAGLAAALFALLKLRKDKKPARRGPSRSSRSRSRYTDSSYYSYSDASSPLSSSSGRRTYQSRRTRDSRIPPSSYKSRSTRS</sequence>
<evidence type="ECO:0000313" key="4">
    <source>
        <dbReference type="EMBL" id="KAF4122492.1"/>
    </source>
</evidence>
<feature type="region of interest" description="Disordered" evidence="1">
    <location>
        <begin position="327"/>
        <end position="389"/>
    </location>
</feature>
<organism evidence="4 5">
    <name type="scientific">Geosmithia morbida</name>
    <dbReference type="NCBI Taxonomy" id="1094350"/>
    <lineage>
        <taxon>Eukaryota</taxon>
        <taxon>Fungi</taxon>
        <taxon>Dikarya</taxon>
        <taxon>Ascomycota</taxon>
        <taxon>Pezizomycotina</taxon>
        <taxon>Sordariomycetes</taxon>
        <taxon>Hypocreomycetidae</taxon>
        <taxon>Hypocreales</taxon>
        <taxon>Bionectriaceae</taxon>
        <taxon>Geosmithia</taxon>
    </lineage>
</organism>
<feature type="signal peptide" evidence="3">
    <location>
        <begin position="1"/>
        <end position="18"/>
    </location>
</feature>
<name>A0A9P5D190_9HYPO</name>
<dbReference type="CDD" id="cd12841">
    <property type="entry name" value="TM_EphA1"/>
    <property type="match status" value="1"/>
</dbReference>
<keyword evidence="2" id="KW-0472">Membrane</keyword>
<comment type="caution">
    <text evidence="4">The sequence shown here is derived from an EMBL/GenBank/DDBJ whole genome shotgun (WGS) entry which is preliminary data.</text>
</comment>
<feature type="compositionally biased region" description="Low complexity" evidence="1">
    <location>
        <begin position="344"/>
        <end position="366"/>
    </location>
</feature>
<feature type="chain" id="PRO_5040483454" evidence="3">
    <location>
        <begin position="19"/>
        <end position="389"/>
    </location>
</feature>
<dbReference type="AlphaFoldDB" id="A0A9P5D190"/>
<gene>
    <name evidence="4" type="ORF">GMORB2_7484</name>
</gene>
<feature type="transmembrane region" description="Helical" evidence="2">
    <location>
        <begin position="221"/>
        <end position="248"/>
    </location>
</feature>
<dbReference type="GeneID" id="55973707"/>
<accession>A0A9P5D190</accession>
<dbReference type="PANTHER" id="PTHR16861">
    <property type="entry name" value="GLYCOPROTEIN 38"/>
    <property type="match status" value="1"/>
</dbReference>
<evidence type="ECO:0000256" key="2">
    <source>
        <dbReference type="SAM" id="Phobius"/>
    </source>
</evidence>
<dbReference type="Proteomes" id="UP000749293">
    <property type="component" value="Unassembled WGS sequence"/>
</dbReference>
<evidence type="ECO:0000256" key="1">
    <source>
        <dbReference type="SAM" id="MobiDB-lite"/>
    </source>
</evidence>
<proteinExistence type="predicted"/>
<evidence type="ECO:0000256" key="3">
    <source>
        <dbReference type="SAM" id="SignalP"/>
    </source>
</evidence>
<dbReference type="EMBL" id="JAANYQ010000009">
    <property type="protein sequence ID" value="KAF4122492.1"/>
    <property type="molecule type" value="Genomic_DNA"/>
</dbReference>
<dbReference type="OrthoDB" id="5425848at2759"/>
<keyword evidence="2" id="KW-1133">Transmembrane helix</keyword>
<evidence type="ECO:0000313" key="5">
    <source>
        <dbReference type="Proteomes" id="UP000749293"/>
    </source>
</evidence>
<keyword evidence="2" id="KW-0812">Transmembrane</keyword>
<reference evidence="4" key="1">
    <citation type="submission" date="2020-03" db="EMBL/GenBank/DDBJ databases">
        <title>Site-based positive gene gene selection in Geosmithia morbida across the United States reveals a broad range of putative effectors and factors for local host and environmental adapation.</title>
        <authorList>
            <person name="Onufrak A."/>
            <person name="Murdoch R.W."/>
            <person name="Gazis R."/>
            <person name="Huff M."/>
            <person name="Staton M."/>
            <person name="Klingeman W."/>
            <person name="Hadziabdic D."/>
        </authorList>
    </citation>
    <scope>NUCLEOTIDE SEQUENCE</scope>
    <source>
        <strain evidence="4">1262</strain>
    </source>
</reference>
<feature type="compositionally biased region" description="Basic residues" evidence="1">
    <location>
        <begin position="327"/>
        <end position="341"/>
    </location>
</feature>
<feature type="region of interest" description="Disordered" evidence="1">
    <location>
        <begin position="169"/>
        <end position="201"/>
    </location>
</feature>